<proteinExistence type="predicted"/>
<dbReference type="GO" id="GO:0016874">
    <property type="term" value="F:ligase activity"/>
    <property type="evidence" value="ECO:0007669"/>
    <property type="project" value="UniProtKB-KW"/>
</dbReference>
<keyword evidence="2" id="KW-1185">Reference proteome</keyword>
<accession>A0A5C8UND0</accession>
<comment type="caution">
    <text evidence="1">The sequence shown here is derived from an EMBL/GenBank/DDBJ whole genome shotgun (WGS) entry which is preliminary data.</text>
</comment>
<keyword evidence="1" id="KW-0436">Ligase</keyword>
<organism evidence="1 2">
    <name type="scientific">Lacisediminihabitans profunda</name>
    <dbReference type="NCBI Taxonomy" id="2594790"/>
    <lineage>
        <taxon>Bacteria</taxon>
        <taxon>Bacillati</taxon>
        <taxon>Actinomycetota</taxon>
        <taxon>Actinomycetes</taxon>
        <taxon>Micrococcales</taxon>
        <taxon>Microbacteriaceae</taxon>
        <taxon>Lacisediminihabitans</taxon>
    </lineage>
</organism>
<dbReference type="AlphaFoldDB" id="A0A5C8UND0"/>
<reference evidence="1 2" key="1">
    <citation type="submission" date="2019-08" db="EMBL/GenBank/DDBJ databases">
        <title>Bacterial whole genome sequence for Glaciihabitans sp. CHu50b-6-2.</title>
        <authorList>
            <person name="Jin L."/>
        </authorList>
    </citation>
    <scope>NUCLEOTIDE SEQUENCE [LARGE SCALE GENOMIC DNA]</scope>
    <source>
        <strain evidence="1 2">CHu50b-6-2</strain>
    </source>
</reference>
<dbReference type="Pfam" id="PF13563">
    <property type="entry name" value="2_5_RNA_ligase2"/>
    <property type="match status" value="1"/>
</dbReference>
<name>A0A5C8UND0_9MICO</name>
<dbReference type="SUPFAM" id="SSF55144">
    <property type="entry name" value="LigT-like"/>
    <property type="match status" value="1"/>
</dbReference>
<dbReference type="EMBL" id="VRMG01000008">
    <property type="protein sequence ID" value="TXN29905.1"/>
    <property type="molecule type" value="Genomic_DNA"/>
</dbReference>
<sequence>MPRLVVVLPLVPLLVGESFALQDWPLHITVLPPFLTDASPEQIADAFAAATSGLPAITAIAGRDELFGRRQNVLVTVVEHNEALARLHRTLVAAVLPFAAAPDEPAFTGPGFRPHVTVKPHGRVREGEVLSLSQVALVDMAPRAAPQGRLVLATRPLGDL</sequence>
<dbReference type="Gene3D" id="3.90.1140.10">
    <property type="entry name" value="Cyclic phosphodiesterase"/>
    <property type="match status" value="1"/>
</dbReference>
<dbReference type="InterPro" id="IPR009097">
    <property type="entry name" value="Cyclic_Pdiesterase"/>
</dbReference>
<evidence type="ECO:0000313" key="1">
    <source>
        <dbReference type="EMBL" id="TXN29905.1"/>
    </source>
</evidence>
<evidence type="ECO:0000313" key="2">
    <source>
        <dbReference type="Proteomes" id="UP000321379"/>
    </source>
</evidence>
<protein>
    <submittedName>
        <fullName evidence="1">2'-5' RNA ligase family protein</fullName>
    </submittedName>
</protein>
<dbReference type="Proteomes" id="UP000321379">
    <property type="component" value="Unassembled WGS sequence"/>
</dbReference>
<dbReference type="RefSeq" id="WP_147783948.1">
    <property type="nucleotide sequence ID" value="NZ_VRMG01000008.1"/>
</dbReference>
<gene>
    <name evidence="1" type="ORF">FVP33_12265</name>
</gene>